<name>A0A0A9B1Y3_ARUDO</name>
<reference evidence="1" key="2">
    <citation type="journal article" date="2015" name="Data Brief">
        <title>Shoot transcriptome of the giant reed, Arundo donax.</title>
        <authorList>
            <person name="Barrero R.A."/>
            <person name="Guerrero F.D."/>
            <person name="Moolhuijzen P."/>
            <person name="Goolsby J.A."/>
            <person name="Tidwell J."/>
            <person name="Bellgard S.E."/>
            <person name="Bellgard M.I."/>
        </authorList>
    </citation>
    <scope>NUCLEOTIDE SEQUENCE</scope>
    <source>
        <tissue evidence="1">Shoot tissue taken approximately 20 cm above the soil surface</tissue>
    </source>
</reference>
<organism evidence="1">
    <name type="scientific">Arundo donax</name>
    <name type="common">Giant reed</name>
    <name type="synonym">Donax arundinaceus</name>
    <dbReference type="NCBI Taxonomy" id="35708"/>
    <lineage>
        <taxon>Eukaryota</taxon>
        <taxon>Viridiplantae</taxon>
        <taxon>Streptophyta</taxon>
        <taxon>Embryophyta</taxon>
        <taxon>Tracheophyta</taxon>
        <taxon>Spermatophyta</taxon>
        <taxon>Magnoliopsida</taxon>
        <taxon>Liliopsida</taxon>
        <taxon>Poales</taxon>
        <taxon>Poaceae</taxon>
        <taxon>PACMAD clade</taxon>
        <taxon>Arundinoideae</taxon>
        <taxon>Arundineae</taxon>
        <taxon>Arundo</taxon>
    </lineage>
</organism>
<accession>A0A0A9B1Y3</accession>
<protein>
    <submittedName>
        <fullName evidence="1">Uncharacterized protein</fullName>
    </submittedName>
</protein>
<sequence length="9" mass="1006">MAALWTSRA</sequence>
<dbReference type="EMBL" id="GBRH01239891">
    <property type="protein sequence ID" value="JAD58004.1"/>
    <property type="molecule type" value="Transcribed_RNA"/>
</dbReference>
<reference evidence="1" key="1">
    <citation type="submission" date="2014-09" db="EMBL/GenBank/DDBJ databases">
        <authorList>
            <person name="Magalhaes I.L.F."/>
            <person name="Oliveira U."/>
            <person name="Santos F.R."/>
            <person name="Vidigal T.H.D.A."/>
            <person name="Brescovit A.D."/>
            <person name="Santos A.J."/>
        </authorList>
    </citation>
    <scope>NUCLEOTIDE SEQUENCE</scope>
    <source>
        <tissue evidence="1">Shoot tissue taken approximately 20 cm above the soil surface</tissue>
    </source>
</reference>
<proteinExistence type="predicted"/>
<evidence type="ECO:0000313" key="1">
    <source>
        <dbReference type="EMBL" id="JAD58004.1"/>
    </source>
</evidence>